<dbReference type="Gene3D" id="3.90.176.10">
    <property type="entry name" value="Toxin ADP-ribosyltransferase, Chain A, domain 1"/>
    <property type="match status" value="1"/>
</dbReference>
<keyword evidence="12" id="KW-1133">Transmembrane helix</keyword>
<gene>
    <name evidence="13" type="ORF">BJG266_LOCUS15435</name>
    <name evidence="14" type="ORF">QVE165_LOCUS48106</name>
</gene>
<dbReference type="SUPFAM" id="SSF48403">
    <property type="entry name" value="Ankyrin repeat"/>
    <property type="match status" value="1"/>
</dbReference>
<dbReference type="PROSITE" id="PS51125">
    <property type="entry name" value="NHL"/>
    <property type="match status" value="3"/>
</dbReference>
<keyword evidence="3 11" id="KW-0808">Transferase</keyword>
<dbReference type="GO" id="GO:0106274">
    <property type="term" value="F:NAD+-protein-arginine ADP-ribosyltransferase activity"/>
    <property type="evidence" value="ECO:0007669"/>
    <property type="project" value="UniProtKB-EC"/>
</dbReference>
<evidence type="ECO:0000256" key="1">
    <source>
        <dbReference type="ARBA" id="ARBA00009558"/>
    </source>
</evidence>
<dbReference type="AlphaFoldDB" id="A0A814G503"/>
<evidence type="ECO:0000256" key="4">
    <source>
        <dbReference type="ARBA" id="ARBA00022695"/>
    </source>
</evidence>
<dbReference type="PANTHER" id="PTHR10680:SF28">
    <property type="entry name" value="SMP-30_GLUCONOLACTONASE_LRE-LIKE REGION DOMAIN-CONTAINING PROTEIN"/>
    <property type="match status" value="1"/>
</dbReference>
<keyword evidence="12" id="KW-0812">Transmembrane</keyword>
<dbReference type="GO" id="GO:0016779">
    <property type="term" value="F:nucleotidyltransferase activity"/>
    <property type="evidence" value="ECO:0007669"/>
    <property type="project" value="UniProtKB-KW"/>
</dbReference>
<dbReference type="InterPro" id="IPR001258">
    <property type="entry name" value="NHL_repeat"/>
</dbReference>
<organism evidence="13 16">
    <name type="scientific">Adineta steineri</name>
    <dbReference type="NCBI Taxonomy" id="433720"/>
    <lineage>
        <taxon>Eukaryota</taxon>
        <taxon>Metazoa</taxon>
        <taxon>Spiralia</taxon>
        <taxon>Gnathifera</taxon>
        <taxon>Rotifera</taxon>
        <taxon>Eurotatoria</taxon>
        <taxon>Bdelloidea</taxon>
        <taxon>Adinetida</taxon>
        <taxon>Adinetidae</taxon>
        <taxon>Adineta</taxon>
    </lineage>
</organism>
<feature type="repeat" description="NHL" evidence="10">
    <location>
        <begin position="902"/>
        <end position="933"/>
    </location>
</feature>
<dbReference type="SUPFAM" id="SSF101898">
    <property type="entry name" value="NHL repeat"/>
    <property type="match status" value="1"/>
</dbReference>
<keyword evidence="11" id="KW-0520">NAD</keyword>
<dbReference type="InterPro" id="IPR036770">
    <property type="entry name" value="Ankyrin_rpt-contain_sf"/>
</dbReference>
<evidence type="ECO:0000256" key="12">
    <source>
        <dbReference type="SAM" id="Phobius"/>
    </source>
</evidence>
<comment type="similarity">
    <text evidence="1 11">Belongs to the Arg-specific ADP-ribosyltransferase family.</text>
</comment>
<feature type="repeat" description="ANK" evidence="9">
    <location>
        <begin position="53"/>
        <end position="85"/>
    </location>
</feature>
<comment type="caution">
    <text evidence="13">The sequence shown here is derived from an EMBL/GenBank/DDBJ whole genome shotgun (WGS) entry which is preliminary data.</text>
</comment>
<dbReference type="Pfam" id="PF01129">
    <property type="entry name" value="ART"/>
    <property type="match status" value="1"/>
</dbReference>
<dbReference type="PROSITE" id="PS50088">
    <property type="entry name" value="ANK_REPEAT"/>
    <property type="match status" value="1"/>
</dbReference>
<keyword evidence="4" id="KW-0548">Nucleotidyltransferase</keyword>
<keyword evidence="7" id="KW-0325">Glycoprotein</keyword>
<dbReference type="SUPFAM" id="SSF56399">
    <property type="entry name" value="ADP-ribosylation"/>
    <property type="match status" value="1"/>
</dbReference>
<feature type="transmembrane region" description="Helical" evidence="12">
    <location>
        <begin position="439"/>
        <end position="457"/>
    </location>
</feature>
<dbReference type="Gene3D" id="2.120.10.30">
    <property type="entry name" value="TolB, C-terminal domain"/>
    <property type="match status" value="2"/>
</dbReference>
<feature type="repeat" description="NHL" evidence="10">
    <location>
        <begin position="847"/>
        <end position="877"/>
    </location>
</feature>
<evidence type="ECO:0000256" key="5">
    <source>
        <dbReference type="ARBA" id="ARBA00022729"/>
    </source>
</evidence>
<dbReference type="GO" id="GO:0005576">
    <property type="term" value="C:extracellular region"/>
    <property type="evidence" value="ECO:0007669"/>
    <property type="project" value="TreeGrafter"/>
</dbReference>
<evidence type="ECO:0000313" key="15">
    <source>
        <dbReference type="Proteomes" id="UP000663832"/>
    </source>
</evidence>
<keyword evidence="15" id="KW-1185">Reference proteome</keyword>
<evidence type="ECO:0000313" key="13">
    <source>
        <dbReference type="EMBL" id="CAF0991771.1"/>
    </source>
</evidence>
<dbReference type="EC" id="2.4.2.31" evidence="11"/>
<evidence type="ECO:0000313" key="16">
    <source>
        <dbReference type="Proteomes" id="UP000663877"/>
    </source>
</evidence>
<dbReference type="PANTHER" id="PTHR10680">
    <property type="entry name" value="PEPTIDYL-GLYCINE ALPHA-AMIDATING MONOOXYGENASE"/>
    <property type="match status" value="1"/>
</dbReference>
<reference evidence="13" key="1">
    <citation type="submission" date="2021-02" db="EMBL/GenBank/DDBJ databases">
        <authorList>
            <person name="Nowell W R."/>
        </authorList>
    </citation>
    <scope>NUCLEOTIDE SEQUENCE</scope>
</reference>
<dbReference type="Proteomes" id="UP000663832">
    <property type="component" value="Unassembled WGS sequence"/>
</dbReference>
<evidence type="ECO:0000256" key="6">
    <source>
        <dbReference type="ARBA" id="ARBA00022737"/>
    </source>
</evidence>
<feature type="repeat" description="NHL" evidence="10">
    <location>
        <begin position="656"/>
        <end position="694"/>
    </location>
</feature>
<comment type="catalytic activity">
    <reaction evidence="8 11">
        <text>L-arginyl-[protein] + NAD(+) = N(omega)-(ADP-D-ribosyl)-L-arginyl-[protein] + nicotinamide + H(+)</text>
        <dbReference type="Rhea" id="RHEA:19149"/>
        <dbReference type="Rhea" id="RHEA-COMP:10532"/>
        <dbReference type="Rhea" id="RHEA-COMP:15087"/>
        <dbReference type="ChEBI" id="CHEBI:15378"/>
        <dbReference type="ChEBI" id="CHEBI:17154"/>
        <dbReference type="ChEBI" id="CHEBI:29965"/>
        <dbReference type="ChEBI" id="CHEBI:57540"/>
        <dbReference type="ChEBI" id="CHEBI:142554"/>
        <dbReference type="EC" id="2.4.2.31"/>
    </reaction>
</comment>
<evidence type="ECO:0000256" key="7">
    <source>
        <dbReference type="ARBA" id="ARBA00023180"/>
    </source>
</evidence>
<evidence type="ECO:0000256" key="3">
    <source>
        <dbReference type="ARBA" id="ARBA00022679"/>
    </source>
</evidence>
<evidence type="ECO:0000256" key="2">
    <source>
        <dbReference type="ARBA" id="ARBA00022676"/>
    </source>
</evidence>
<evidence type="ECO:0000256" key="10">
    <source>
        <dbReference type="PROSITE-ProRule" id="PRU00504"/>
    </source>
</evidence>
<dbReference type="EMBL" id="CAJNOI010000068">
    <property type="protein sequence ID" value="CAF0991771.1"/>
    <property type="molecule type" value="Genomic_DNA"/>
</dbReference>
<keyword evidence="6" id="KW-0677">Repeat</keyword>
<dbReference type="InterPro" id="IPR002110">
    <property type="entry name" value="Ankyrin_rpt"/>
</dbReference>
<evidence type="ECO:0000256" key="11">
    <source>
        <dbReference type="RuleBase" id="RU361228"/>
    </source>
</evidence>
<protein>
    <recommendedName>
        <fullName evidence="11">NAD(P)(+)--arginine ADP-ribosyltransferase</fullName>
        <ecNumber evidence="11">2.4.2.31</ecNumber>
    </recommendedName>
    <alternativeName>
        <fullName evidence="11">Mono(ADP-ribosyl)transferase</fullName>
    </alternativeName>
</protein>
<accession>A0A814G503</accession>
<name>A0A814G503_9BILA</name>
<keyword evidence="9" id="KW-0040">ANK repeat</keyword>
<evidence type="ECO:0000256" key="8">
    <source>
        <dbReference type="ARBA" id="ARBA00047597"/>
    </source>
</evidence>
<dbReference type="InterPro" id="IPR000768">
    <property type="entry name" value="ART"/>
</dbReference>
<keyword evidence="11" id="KW-0521">NADP</keyword>
<proteinExistence type="inferred from homology"/>
<dbReference type="CDD" id="cd05819">
    <property type="entry name" value="NHL"/>
    <property type="match status" value="1"/>
</dbReference>
<dbReference type="Proteomes" id="UP000663877">
    <property type="component" value="Unassembled WGS sequence"/>
</dbReference>
<keyword evidence="12" id="KW-0472">Membrane</keyword>
<dbReference type="SMART" id="SM00248">
    <property type="entry name" value="ANK"/>
    <property type="match status" value="1"/>
</dbReference>
<dbReference type="Pfam" id="PF01436">
    <property type="entry name" value="NHL"/>
    <property type="match status" value="3"/>
</dbReference>
<evidence type="ECO:0000256" key="9">
    <source>
        <dbReference type="PROSITE-ProRule" id="PRU00023"/>
    </source>
</evidence>
<dbReference type="Pfam" id="PF13857">
    <property type="entry name" value="Ank_5"/>
    <property type="match status" value="1"/>
</dbReference>
<evidence type="ECO:0000313" key="14">
    <source>
        <dbReference type="EMBL" id="CAF1563324.1"/>
    </source>
</evidence>
<dbReference type="PROSITE" id="PS50297">
    <property type="entry name" value="ANK_REP_REGION"/>
    <property type="match status" value="1"/>
</dbReference>
<dbReference type="InterPro" id="IPR011042">
    <property type="entry name" value="6-blade_b-propeller_TolB-like"/>
</dbReference>
<keyword evidence="2 11" id="KW-0328">Glycosyltransferase</keyword>
<keyword evidence="5" id="KW-0732">Signal</keyword>
<sequence length="934" mass="106333">MITTWSPNSDDIEDKKNIDLLYDLCKKNEVEKIRKIIPFIGNKNIINQIQTSTGSTCLHVACYYGHRDVVEILLNYGALRSIRNLRHDLTPYEEAHTDSIKQLFLEQRKLFSNNDYDYIQWSLVGDDLLDKRRSFRQIIDVYKTYDNHTLISKLIAEFIHYYLNDYLLNLSSDTGNPEDRMTPDQIKTLEDCFRNAIEKKDYLTYFIEAYTLNSGFHKVLNRHLAMYILDYFDESKLFLPTYRLVNCLAHIVTLLIHHPDVSRYQYRGSCYRGMRITQNDLNQYQLNQHMLNCSFLSTSTDRGVAEMFAGEGEQSNMRHTPKGDRALQYSCVCQYSIKQSATAIDIQKLSINSDENEVLILPFTVFKVVSIKWNDLEKPETKISIEIELEECDDPNDHRIAPVSTKIELEECDDPDDHPKQLEKIKKIKRFKYCSIKGLLLQLVLLFLLIITIFIVFKNTKRFNKTGTHGTTSIPQLLQAPTCKDGMKNLDETDVDCGGETCKRKCSPQQGCDSNSDCTSNNCNTTTKKCLTPTCTDGVKNQDEIDVDCGGTVCASKCLPQEGCRSSSDCTSNNCDITTKKCQTPTCTDGVKNQDETDVDCGGATCSKKCLYQQGCRSSADCACSKCDTTTKKCLKSKFNKWKQNAITVAGGNGEGQELNQLNEPHGIFIDKNKNIFIADRWNHRIVEWKYNAKKGQIIAGGNGKGNQMNQLNNPTNAIVDQQNHSIIIADHGNRRVIQWLNQNQQILIENIYCLDLVMDKHGFLYVSDFKKNEVRRWKIGEYNNDGIVVAGPDVEEDEFDHLNSLGSFFVDEDQSVYVSDDDINRVIKWRKDAKEGRVVAGGNSDGENLNQLYSPQGVIVDDLGQIYVADSGNHRVMRWCEGKKEGEIVVGGNGQGNQSNQLNYPIGLSFDDEGNLYVVDYNNHRIQKFKIIL</sequence>
<dbReference type="Gene3D" id="1.25.40.20">
    <property type="entry name" value="Ankyrin repeat-containing domain"/>
    <property type="match status" value="1"/>
</dbReference>
<dbReference type="EMBL" id="CAJNOM010000793">
    <property type="protein sequence ID" value="CAF1563324.1"/>
    <property type="molecule type" value="Genomic_DNA"/>
</dbReference>